<dbReference type="Proteomes" id="UP000094578">
    <property type="component" value="Unassembled WGS sequence"/>
</dbReference>
<keyword evidence="2" id="KW-1185">Reference proteome</keyword>
<reference evidence="1 2" key="1">
    <citation type="submission" date="2016-08" db="EMBL/GenBank/DDBJ databases">
        <title>Genome sequencing of Paenibacillus sp. TI45-13ar, isolated from Korean traditional nuruk.</title>
        <authorList>
            <person name="Kim S.-J."/>
        </authorList>
    </citation>
    <scope>NUCLEOTIDE SEQUENCE [LARGE SCALE GENOMIC DNA]</scope>
    <source>
        <strain evidence="1 2">TI45-13ar</strain>
    </source>
</reference>
<gene>
    <name evidence="1" type="ORF">PTI45_00224</name>
</gene>
<organism evidence="1 2">
    <name type="scientific">Paenibacillus nuruki</name>
    <dbReference type="NCBI Taxonomy" id="1886670"/>
    <lineage>
        <taxon>Bacteria</taxon>
        <taxon>Bacillati</taxon>
        <taxon>Bacillota</taxon>
        <taxon>Bacilli</taxon>
        <taxon>Bacillales</taxon>
        <taxon>Paenibacillaceae</taxon>
        <taxon>Paenibacillus</taxon>
    </lineage>
</organism>
<dbReference type="EMBL" id="MDER01000010">
    <property type="protein sequence ID" value="ODP30357.1"/>
    <property type="molecule type" value="Genomic_DNA"/>
</dbReference>
<evidence type="ECO:0000313" key="2">
    <source>
        <dbReference type="Proteomes" id="UP000094578"/>
    </source>
</evidence>
<dbReference type="AlphaFoldDB" id="A0A1E3L957"/>
<protein>
    <submittedName>
        <fullName evidence="1">Uncharacterized protein</fullName>
    </submittedName>
</protein>
<evidence type="ECO:0000313" key="1">
    <source>
        <dbReference type="EMBL" id="ODP30357.1"/>
    </source>
</evidence>
<sequence length="156" mass="17987">MAKNRAFTEYHASQIEMLKLLEIEFILDKPSFSVSNTIVSTILGDKTVFRYIKEELEGIRNLISNEKFPKDIKELSTALGMIFNSLGRISICRMYASDYAIYKKELENMEFIKSYFGGNFTKIINDMVGFLDKETQIKIGNLNYLVLEEQIKKSGL</sequence>
<proteinExistence type="predicted"/>
<name>A0A1E3L957_9BACL</name>
<comment type="caution">
    <text evidence="1">The sequence shown here is derived from an EMBL/GenBank/DDBJ whole genome shotgun (WGS) entry which is preliminary data.</text>
</comment>
<accession>A0A1E3L957</accession>